<feature type="transmembrane region" description="Helical" evidence="2">
    <location>
        <begin position="281"/>
        <end position="301"/>
    </location>
</feature>
<feature type="transmembrane region" description="Helical" evidence="2">
    <location>
        <begin position="57"/>
        <end position="75"/>
    </location>
</feature>
<dbReference type="InterPro" id="IPR017516">
    <property type="entry name" value="AbrB_dup"/>
</dbReference>
<dbReference type="PIRSF" id="PIRSF038991">
    <property type="entry name" value="Protein_AbrB"/>
    <property type="match status" value="1"/>
</dbReference>
<gene>
    <name evidence="3" type="ORF">GLS40_04350</name>
</gene>
<feature type="transmembrane region" description="Helical" evidence="2">
    <location>
        <begin position="236"/>
        <end position="269"/>
    </location>
</feature>
<comment type="caution">
    <text evidence="3">The sequence shown here is derived from an EMBL/GenBank/DDBJ whole genome shotgun (WGS) entry which is preliminary data.</text>
</comment>
<feature type="transmembrane region" description="Helical" evidence="2">
    <location>
        <begin position="192"/>
        <end position="215"/>
    </location>
</feature>
<evidence type="ECO:0000313" key="4">
    <source>
        <dbReference type="Proteomes" id="UP000443843"/>
    </source>
</evidence>
<feature type="region of interest" description="Disordered" evidence="1">
    <location>
        <begin position="1"/>
        <end position="20"/>
    </location>
</feature>
<dbReference type="NCBIfam" id="TIGR03082">
    <property type="entry name" value="Gneg_AbrB_dup"/>
    <property type="match status" value="2"/>
</dbReference>
<dbReference type="PANTHER" id="PTHR38457:SF1">
    <property type="entry name" value="REGULATOR ABRB-RELATED"/>
    <property type="match status" value="1"/>
</dbReference>
<keyword evidence="2" id="KW-0812">Transmembrane</keyword>
<dbReference type="Proteomes" id="UP000443843">
    <property type="component" value="Unassembled WGS sequence"/>
</dbReference>
<dbReference type="Pfam" id="PF05145">
    <property type="entry name" value="AbrB"/>
    <property type="match status" value="1"/>
</dbReference>
<evidence type="ECO:0000256" key="1">
    <source>
        <dbReference type="SAM" id="MobiDB-lite"/>
    </source>
</evidence>
<accession>A0A844W0J7</accession>
<protein>
    <recommendedName>
        <fullName evidence="5">Ammonia monooxygenase</fullName>
    </recommendedName>
</protein>
<dbReference type="AlphaFoldDB" id="A0A844W0J7"/>
<proteinExistence type="predicted"/>
<evidence type="ECO:0000313" key="3">
    <source>
        <dbReference type="EMBL" id="MWB77247.1"/>
    </source>
</evidence>
<feature type="transmembrane region" description="Helical" evidence="2">
    <location>
        <begin position="81"/>
        <end position="98"/>
    </location>
</feature>
<dbReference type="PANTHER" id="PTHR38457">
    <property type="entry name" value="REGULATOR ABRB-RELATED"/>
    <property type="match status" value="1"/>
</dbReference>
<keyword evidence="4" id="KW-1185">Reference proteome</keyword>
<dbReference type="EMBL" id="WNXQ01000002">
    <property type="protein sequence ID" value="MWB77247.1"/>
    <property type="molecule type" value="Genomic_DNA"/>
</dbReference>
<sequence>MPAPGGHGGPSHRPLCGIPGNRPARNGPGWSLTPSGPRRVLRPGLQRLQRAPWPVRLVVLALVSALFVVVLSALGAPASGLLGPLLAALVLACSGLPVPIPGEAQRAGQAVVGCMIAGIIEPRVLLTLPSYAPEILTATAMTLLVTFVIVTLTARLRVFDVQTLAWGLLPGGASAMIVMSEESGADVRMVAIMQYMRVIVVALSAAGIAWIHPVAGAGPGAGAAVELAARAPASPLFTLLIVAAGLLVNRFVSLPAGALVLPILMGVVFEAQTGLQVNVPAWAIWLGFAAIGWSVGMRFRADLLRPILRLLPVVLLINLALVAVSAVGSFVVSAIFGIGYTTAFLAMCPGAMDTVAIVARDLDADMGFILSAQFLRMLVVILVVPPLVRRFLLTRQGAG</sequence>
<evidence type="ECO:0008006" key="5">
    <source>
        <dbReference type="Google" id="ProtNLM"/>
    </source>
</evidence>
<feature type="transmembrane region" description="Helical" evidence="2">
    <location>
        <begin position="135"/>
        <end position="156"/>
    </location>
</feature>
<feature type="transmembrane region" description="Helical" evidence="2">
    <location>
        <begin position="366"/>
        <end position="388"/>
    </location>
</feature>
<evidence type="ECO:0000256" key="2">
    <source>
        <dbReference type="SAM" id="Phobius"/>
    </source>
</evidence>
<organism evidence="3 4">
    <name type="scientific">Pseudooceanicola pacificus</name>
    <dbReference type="NCBI Taxonomy" id="2676438"/>
    <lineage>
        <taxon>Bacteria</taxon>
        <taxon>Pseudomonadati</taxon>
        <taxon>Pseudomonadota</taxon>
        <taxon>Alphaproteobacteria</taxon>
        <taxon>Rhodobacterales</taxon>
        <taxon>Paracoccaceae</taxon>
        <taxon>Pseudooceanicola</taxon>
    </lineage>
</organism>
<name>A0A844W0J7_9RHOB</name>
<keyword evidence="2" id="KW-1133">Transmembrane helix</keyword>
<dbReference type="GO" id="GO:0010468">
    <property type="term" value="P:regulation of gene expression"/>
    <property type="evidence" value="ECO:0007669"/>
    <property type="project" value="InterPro"/>
</dbReference>
<dbReference type="GO" id="GO:0016020">
    <property type="term" value="C:membrane"/>
    <property type="evidence" value="ECO:0007669"/>
    <property type="project" value="InterPro"/>
</dbReference>
<keyword evidence="2" id="KW-0472">Membrane</keyword>
<dbReference type="InterPro" id="IPR007820">
    <property type="entry name" value="AbrB_fam"/>
</dbReference>
<reference evidence="3 4" key="1">
    <citation type="submission" date="2019-11" db="EMBL/GenBank/DDBJ databases">
        <title>Pseudooceanicola pacifica sp. nov., isolated from deep-sea sediment of the Pacific Ocean.</title>
        <authorList>
            <person name="Lyu L."/>
        </authorList>
    </citation>
    <scope>NUCLEOTIDE SEQUENCE [LARGE SCALE GENOMIC DNA]</scope>
    <source>
        <strain evidence="3 4">216_PA32_1</strain>
    </source>
</reference>
<feature type="transmembrane region" description="Helical" evidence="2">
    <location>
        <begin position="313"/>
        <end position="346"/>
    </location>
</feature>